<organism evidence="1 2">
    <name type="scientific">Cucumis melo var. makuwa</name>
    <name type="common">Oriental melon</name>
    <dbReference type="NCBI Taxonomy" id="1194695"/>
    <lineage>
        <taxon>Eukaryota</taxon>
        <taxon>Viridiplantae</taxon>
        <taxon>Streptophyta</taxon>
        <taxon>Embryophyta</taxon>
        <taxon>Tracheophyta</taxon>
        <taxon>Spermatophyta</taxon>
        <taxon>Magnoliopsida</taxon>
        <taxon>eudicotyledons</taxon>
        <taxon>Gunneridae</taxon>
        <taxon>Pentapetalae</taxon>
        <taxon>rosids</taxon>
        <taxon>fabids</taxon>
        <taxon>Cucurbitales</taxon>
        <taxon>Cucurbitaceae</taxon>
        <taxon>Benincaseae</taxon>
        <taxon>Cucumis</taxon>
    </lineage>
</organism>
<protein>
    <submittedName>
        <fullName evidence="1">Uncharacterized protein</fullName>
    </submittedName>
</protein>
<sequence length="168" mass="19514">MENVAVRKKVAEHREVNHLEVVAEEFNQEIERMSPLEPRLIPEELGLELDKLIKIGKGMLPFNCSLPDFLCGSIKPLKWEILFIDETNVRLDIVNMFYAAKYPLEESYVIVEGRRFLSPWRKLMNYMASQMTEMHTLARVSSWNLQKETRRDNQANCVAMDGLGKNAN</sequence>
<reference evidence="1 2" key="1">
    <citation type="submission" date="2019-08" db="EMBL/GenBank/DDBJ databases">
        <title>Draft genome sequences of two oriental melons (Cucumis melo L. var makuwa).</title>
        <authorList>
            <person name="Kwon S.-Y."/>
        </authorList>
    </citation>
    <scope>NUCLEOTIDE SEQUENCE [LARGE SCALE GENOMIC DNA]</scope>
    <source>
        <strain evidence="2">cv. Chang Bougi</strain>
        <tissue evidence="1">Leaf</tissue>
    </source>
</reference>
<dbReference type="AlphaFoldDB" id="A0A5D3BIL7"/>
<dbReference type="EMBL" id="SSTD01017617">
    <property type="protein sequence ID" value="TYJ99670.1"/>
    <property type="molecule type" value="Genomic_DNA"/>
</dbReference>
<evidence type="ECO:0000313" key="2">
    <source>
        <dbReference type="Proteomes" id="UP000321947"/>
    </source>
</evidence>
<evidence type="ECO:0000313" key="1">
    <source>
        <dbReference type="EMBL" id="TYJ99670.1"/>
    </source>
</evidence>
<proteinExistence type="predicted"/>
<accession>A0A5D3BIL7</accession>
<name>A0A5D3BIL7_CUCMM</name>
<dbReference type="Proteomes" id="UP000321947">
    <property type="component" value="Unassembled WGS sequence"/>
</dbReference>
<gene>
    <name evidence="1" type="ORF">E5676_scaffold562G00600</name>
</gene>
<comment type="caution">
    <text evidence="1">The sequence shown here is derived from an EMBL/GenBank/DDBJ whole genome shotgun (WGS) entry which is preliminary data.</text>
</comment>